<evidence type="ECO:0000313" key="3">
    <source>
        <dbReference type="Proteomes" id="UP001501842"/>
    </source>
</evidence>
<evidence type="ECO:0008006" key="4">
    <source>
        <dbReference type="Google" id="ProtNLM"/>
    </source>
</evidence>
<name>A0ABP6HB10_9ACTN</name>
<sequence length="143" mass="14598">MRSSLCALVALLLCAACSNATSGEPSASPSPAGSSAVVQEAEGLSAQAVVDALGERFKLPNPRENTGFCERSGCVQMVTTDPVTIVQFPGPGKAKAYAKGIGGPSVAVGPIVVSCAGRRGEELWSAKKRKALVAEVRRIVAAE</sequence>
<evidence type="ECO:0000256" key="1">
    <source>
        <dbReference type="SAM" id="SignalP"/>
    </source>
</evidence>
<evidence type="ECO:0000313" key="2">
    <source>
        <dbReference type="EMBL" id="GAA2737868.1"/>
    </source>
</evidence>
<dbReference type="EMBL" id="BAAATZ010000036">
    <property type="protein sequence ID" value="GAA2737868.1"/>
    <property type="molecule type" value="Genomic_DNA"/>
</dbReference>
<comment type="caution">
    <text evidence="2">The sequence shown here is derived from an EMBL/GenBank/DDBJ whole genome shotgun (WGS) entry which is preliminary data.</text>
</comment>
<organism evidence="2 3">
    <name type="scientific">Actinocorallia aurantiaca</name>
    <dbReference type="NCBI Taxonomy" id="46204"/>
    <lineage>
        <taxon>Bacteria</taxon>
        <taxon>Bacillati</taxon>
        <taxon>Actinomycetota</taxon>
        <taxon>Actinomycetes</taxon>
        <taxon>Streptosporangiales</taxon>
        <taxon>Thermomonosporaceae</taxon>
        <taxon>Actinocorallia</taxon>
    </lineage>
</organism>
<dbReference type="Proteomes" id="UP001501842">
    <property type="component" value="Unassembled WGS sequence"/>
</dbReference>
<protein>
    <recommendedName>
        <fullName evidence="4">Lipoprotein</fullName>
    </recommendedName>
</protein>
<accession>A0ABP6HB10</accession>
<feature type="signal peptide" evidence="1">
    <location>
        <begin position="1"/>
        <end position="22"/>
    </location>
</feature>
<keyword evidence="1" id="KW-0732">Signal</keyword>
<reference evidence="3" key="1">
    <citation type="journal article" date="2019" name="Int. J. Syst. Evol. Microbiol.">
        <title>The Global Catalogue of Microorganisms (GCM) 10K type strain sequencing project: providing services to taxonomists for standard genome sequencing and annotation.</title>
        <authorList>
            <consortium name="The Broad Institute Genomics Platform"/>
            <consortium name="The Broad Institute Genome Sequencing Center for Infectious Disease"/>
            <person name="Wu L."/>
            <person name="Ma J."/>
        </authorList>
    </citation>
    <scope>NUCLEOTIDE SEQUENCE [LARGE SCALE GENOMIC DNA]</scope>
    <source>
        <strain evidence="3">JCM 8201</strain>
    </source>
</reference>
<keyword evidence="3" id="KW-1185">Reference proteome</keyword>
<feature type="chain" id="PRO_5045156299" description="Lipoprotein" evidence="1">
    <location>
        <begin position="23"/>
        <end position="143"/>
    </location>
</feature>
<proteinExistence type="predicted"/>
<gene>
    <name evidence="2" type="ORF">GCM10010439_69630</name>
</gene>
<dbReference type="RefSeq" id="WP_344457453.1">
    <property type="nucleotide sequence ID" value="NZ_BAAATZ010000036.1"/>
</dbReference>